<dbReference type="Gramene" id="TraesARI3A03G01419760.1">
    <property type="protein sequence ID" value="TraesARI3A03G01419760.1"/>
    <property type="gene ID" value="TraesARI3A03G01419760"/>
</dbReference>
<reference evidence="2" key="2">
    <citation type="submission" date="2018-10" db="UniProtKB">
        <authorList>
            <consortium name="EnsemblPlants"/>
        </authorList>
    </citation>
    <scope>IDENTIFICATION</scope>
</reference>
<name>A0A3B6EG12_WHEAT</name>
<dbReference type="AlphaFoldDB" id="A0A3B6EG12"/>
<protein>
    <submittedName>
        <fullName evidence="2">Uncharacterized protein</fullName>
    </submittedName>
</protein>
<dbReference type="Gramene" id="TraesJUL3A03G01410850.1">
    <property type="protein sequence ID" value="TraesJUL3A03G01410850.1"/>
    <property type="gene ID" value="TraesJUL3A03G01410850"/>
</dbReference>
<dbReference type="Gramene" id="TraesMAC3A03G01395920.1">
    <property type="protein sequence ID" value="TraesMAC3A03G01395920.1"/>
    <property type="gene ID" value="TraesMAC3A03G01395920"/>
</dbReference>
<dbReference type="EnsemblPlants" id="TraesCS3A02G199500.1">
    <property type="protein sequence ID" value="TraesCS3A02G199500.1"/>
    <property type="gene ID" value="TraesCS3A02G199500"/>
</dbReference>
<dbReference type="Gramene" id="TraesRN3A0100521100.1">
    <property type="protein sequence ID" value="TraesRN3A0100521100.1"/>
    <property type="gene ID" value="TraesRN3A0100521100"/>
</dbReference>
<dbReference type="Gramene" id="TraesWEE_scaffold_029898_01G000100.1">
    <property type="protein sequence ID" value="TraesWEE_scaffold_029898_01G000100.1"/>
    <property type="gene ID" value="TraesWEE_scaffold_029898_01G000100"/>
</dbReference>
<feature type="region of interest" description="Disordered" evidence="1">
    <location>
        <begin position="97"/>
        <end position="143"/>
    </location>
</feature>
<reference evidence="2" key="1">
    <citation type="submission" date="2018-08" db="EMBL/GenBank/DDBJ databases">
        <authorList>
            <person name="Rossello M."/>
        </authorList>
    </citation>
    <scope>NUCLEOTIDE SEQUENCE [LARGE SCALE GENOMIC DNA]</scope>
    <source>
        <strain evidence="2">cv. Chinese Spring</strain>
    </source>
</reference>
<sequence length="143" mass="15873">MAYDEDRAMTTRTRGFAGYYCTWRLVRYLVVLMTKLMGGRYMPKCGCMKQMSGTTCVGNAVNDVVGSGGCSSTGSEASCYSMKAAVRTYAKLREDGRGWEPRRTNKEGPMGWWGPKSRRDGGGGGRSALGWPEGRGRQWVRRM</sequence>
<accession>A0A3B6EG12</accession>
<dbReference type="Gramene" id="TraesCLE_scaffold_039380_01G000200.1">
    <property type="protein sequence ID" value="TraesCLE_scaffold_039380_01G000200.1"/>
    <property type="gene ID" value="TraesCLE_scaffold_039380_01G000200"/>
</dbReference>
<dbReference type="Gramene" id="TraesPARA_EIv1.0_0819530.1">
    <property type="protein sequence ID" value="TraesPARA_EIv1.0_0819530.1.CDS"/>
    <property type="gene ID" value="TraesPARA_EIv1.0_0819530"/>
</dbReference>
<dbReference type="Gramene" id="TraesCAD_scaffold_041689_01G000100.1">
    <property type="protein sequence ID" value="TraesCAD_scaffold_041689_01G000100.1"/>
    <property type="gene ID" value="TraesCAD_scaffold_041689_01G000100"/>
</dbReference>
<dbReference type="Gramene" id="TraesSYM3A03G01420590.1">
    <property type="protein sequence ID" value="TraesSYM3A03G01420590.1"/>
    <property type="gene ID" value="TraesSYM3A03G01420590"/>
</dbReference>
<dbReference type="OMA" id="FAGYSCT"/>
<proteinExistence type="predicted"/>
<dbReference type="Gramene" id="TraesROB_scaffold_041344_01G000100.1">
    <property type="protein sequence ID" value="TraesROB_scaffold_041344_01G000100.1"/>
    <property type="gene ID" value="TraesROB_scaffold_041344_01G000100"/>
</dbReference>
<dbReference type="Gramene" id="TraesSTA3A03G01390040.1">
    <property type="protein sequence ID" value="TraesSTA3A03G01390040.1"/>
    <property type="gene ID" value="TraesSTA3A03G01390040"/>
</dbReference>
<dbReference type="Gramene" id="TraesCS3A02G199500.1">
    <property type="protein sequence ID" value="TraesCS3A02G199500.1"/>
    <property type="gene ID" value="TraesCS3A02G199500"/>
</dbReference>
<organism evidence="2">
    <name type="scientific">Triticum aestivum</name>
    <name type="common">Wheat</name>
    <dbReference type="NCBI Taxonomy" id="4565"/>
    <lineage>
        <taxon>Eukaryota</taxon>
        <taxon>Viridiplantae</taxon>
        <taxon>Streptophyta</taxon>
        <taxon>Embryophyta</taxon>
        <taxon>Tracheophyta</taxon>
        <taxon>Spermatophyta</taxon>
        <taxon>Magnoliopsida</taxon>
        <taxon>Liliopsida</taxon>
        <taxon>Poales</taxon>
        <taxon>Poaceae</taxon>
        <taxon>BOP clade</taxon>
        <taxon>Pooideae</taxon>
        <taxon>Triticodae</taxon>
        <taxon>Triticeae</taxon>
        <taxon>Triticinae</taxon>
        <taxon>Triticum</taxon>
    </lineage>
</organism>
<feature type="compositionally biased region" description="Basic and acidic residues" evidence="1">
    <location>
        <begin position="97"/>
        <end position="106"/>
    </location>
</feature>
<dbReference type="Gramene" id="TraesLAC3A03G01342670.1">
    <property type="protein sequence ID" value="TraesLAC3A03G01342670.1"/>
    <property type="gene ID" value="TraesLAC3A03G01342670"/>
</dbReference>
<keyword evidence="3" id="KW-1185">Reference proteome</keyword>
<dbReference type="Proteomes" id="UP000019116">
    <property type="component" value="Chromosome 3A"/>
</dbReference>
<dbReference type="Gramene" id="TraesNOR3A03G01419520.1">
    <property type="protein sequence ID" value="TraesNOR3A03G01419520.1"/>
    <property type="gene ID" value="TraesNOR3A03G01419520"/>
</dbReference>
<evidence type="ECO:0000313" key="2">
    <source>
        <dbReference type="EnsemblPlants" id="TraesCS3A02G199500.1"/>
    </source>
</evidence>
<dbReference type="Gramene" id="TraesLDM3A03G01399390.1">
    <property type="protein sequence ID" value="TraesLDM3A03G01399390.1"/>
    <property type="gene ID" value="TraesLDM3A03G01399390"/>
</dbReference>
<dbReference type="Gramene" id="TraesJAG3A03G01408100.1">
    <property type="protein sequence ID" value="TraesJAG3A03G01408100.1"/>
    <property type="gene ID" value="TraesJAG3A03G01408100"/>
</dbReference>
<dbReference type="Gramene" id="TraesCS3A03G0509700.1">
    <property type="protein sequence ID" value="TraesCS3A03G0509700.1.CDS"/>
    <property type="gene ID" value="TraesCS3A03G0509700"/>
</dbReference>
<evidence type="ECO:0000313" key="3">
    <source>
        <dbReference type="Proteomes" id="UP000019116"/>
    </source>
</evidence>
<evidence type="ECO:0000256" key="1">
    <source>
        <dbReference type="SAM" id="MobiDB-lite"/>
    </source>
</evidence>